<dbReference type="EMBL" id="FNXT01001364">
    <property type="protein sequence ID" value="SZX79359.1"/>
    <property type="molecule type" value="Genomic_DNA"/>
</dbReference>
<feature type="compositionally biased region" description="Low complexity" evidence="1">
    <location>
        <begin position="559"/>
        <end position="578"/>
    </location>
</feature>
<evidence type="ECO:0000256" key="1">
    <source>
        <dbReference type="SAM" id="MobiDB-lite"/>
    </source>
</evidence>
<gene>
    <name evidence="2" type="ORF">BQ4739_LOCUS19638</name>
</gene>
<dbReference type="Proteomes" id="UP000256970">
    <property type="component" value="Unassembled WGS sequence"/>
</dbReference>
<proteinExistence type="predicted"/>
<sequence length="1512" mass="157862">MPPSQQQQKEKACIAAYLQQTGLATAIRDSLKSLFAEPRLPDNPYYYLASALGAYVDQNDLWQESDLSLLTALDNEGGLEVADQSSRLCKLAACGNVWGLPHMLRCVSKEGVRVVQDVLSNSLPDSFFPGPMPFSNKGGYTMQVLASVQGTTAVWRPQWMEFPELAVRADVVVRGPRLDEALGQLAGLLAADLADLDAVPVFFVQGLQLVAPLAGELAAAQAALAKGAGLGQIPATQAAGSTAAAAAAAAGMPPAGSAGGLGAAAAGGADGGLWTLADMTARPDEFRKALSRAVLAHKCVELRAVLMLEAPADAAHLTEHKLRFEVAVKRYVFHFWPTVESSTEQPTAAAGKPGKAKAKAKTASSYSVTPSQQQVAHYSSTPHEALYEGYCLDPTAAKQYVALFHADREPYNTDCLRANSEQLANLVEACMLRGATLEGLRRMLLLVLLQDAAPLGPGPLLPSDLLPLEELLLVVPSNQAEMLLSVVPNLLRMINSGAGMIQVVVREMEAICFVTDAWPSRRQACTAHAMAAAEAAGLPVADMQAAAAAPQHSSRRDTAAAAPAASNPTALLSGHSQQQQQHVPDFQLSTTAAAAVEASGPAATLAWLASFSMEGRVLQQLLGLRPRVVAATGSGIFSGISVILSQLLGQLPGEVPADPVQCRAALAAARGCVESLQQLLEAAALTLADALLDRCRDVMWALHRFGVRLVDSVMARAALVADEGEATPEWVLHVGAITDAQIRSGAVAERVAREGVMLQYAVDAKLDVLLSSLYGSVTQPPMPLNPYPRLLHFLRAHAARLDLWKEDMGDACAQLLNQLELLQPPGFIYAAKPPEGAARAGRRARQRRVGAAAAAAAAAAGGGLDDDDSESATVYGSYAAVTLCDGRSLQSLASSLGGLLSERHWQQGGTSCDVLPALAGDAWLSGALALAEGDDEGGAAAAAGGRQRSFGAAATAQRAPFEQPRFFRVDAEEHHQVSGPDLAQAAALFAAGVVDHTLSLHQHTQHIVHQLRIGSSNFRLATMLTQPGREAAVSALAMAVRASAARRPATHGGDCVAVLELLAAAKEGLYVRLVKHLHFAYQRDGLPHDTTNTAAVQHSYGSAPQPGFLLPAGGSSTGADAASCSTAAAAAAAAAHAACASPAAAAAAAAIAAEAEALEPHWCLGVYQRVFLTQSAAAAWQGWNSRRGDPAQPFHYHHMVQQVQQQVQQAERQAVLQAVAQHSQRLDAAAAGRLGAAAVAVEEVSVAISRTAPGKSPGLDGVPGEFYRYYKQQMAPLLAALYSAIGAVQRVPAGFLDGVILPVLKPGASQQLVAAQYADDAEVFLLSLANVPTFLGCMEDFAEASGQRLNPSKSRLLHVGRQPAAAAAPGGAAQNVGGMQVVQRAKSLGVFFGERGNSSVDWEGRLETVRRRMQNISRISKLSAFGRAFAANAYALSTILYAAQFAGQLPANVSEQLSRWTAALVDAGLGPEDDLRRAPGIPGDCMAAHPRCAAIAAAAAAIAAAAAVLPRN</sequence>
<feature type="region of interest" description="Disordered" evidence="1">
    <location>
        <begin position="546"/>
        <end position="578"/>
    </location>
</feature>
<dbReference type="PANTHER" id="PTHR19446">
    <property type="entry name" value="REVERSE TRANSCRIPTASES"/>
    <property type="match status" value="1"/>
</dbReference>
<evidence type="ECO:0000313" key="2">
    <source>
        <dbReference type="EMBL" id="SZX79359.1"/>
    </source>
</evidence>
<keyword evidence="3" id="KW-1185">Reference proteome</keyword>
<accession>A0A383WQ46</accession>
<name>A0A383WQ46_TETOB</name>
<organism evidence="2 3">
    <name type="scientific">Tetradesmus obliquus</name>
    <name type="common">Green alga</name>
    <name type="synonym">Acutodesmus obliquus</name>
    <dbReference type="NCBI Taxonomy" id="3088"/>
    <lineage>
        <taxon>Eukaryota</taxon>
        <taxon>Viridiplantae</taxon>
        <taxon>Chlorophyta</taxon>
        <taxon>core chlorophytes</taxon>
        <taxon>Chlorophyceae</taxon>
        <taxon>CS clade</taxon>
        <taxon>Sphaeropleales</taxon>
        <taxon>Scenedesmaceae</taxon>
        <taxon>Tetradesmus</taxon>
    </lineage>
</organism>
<evidence type="ECO:0000313" key="3">
    <source>
        <dbReference type="Proteomes" id="UP000256970"/>
    </source>
</evidence>
<protein>
    <submittedName>
        <fullName evidence="2">Uncharacterized protein</fullName>
    </submittedName>
</protein>
<dbReference type="STRING" id="3088.A0A383WQ46"/>
<reference evidence="2 3" key="1">
    <citation type="submission" date="2016-10" db="EMBL/GenBank/DDBJ databases">
        <authorList>
            <person name="Cai Z."/>
        </authorList>
    </citation>
    <scope>NUCLEOTIDE SEQUENCE [LARGE SCALE GENOMIC DNA]</scope>
</reference>